<gene>
    <name evidence="1" type="ORF">BV494_23640</name>
</gene>
<proteinExistence type="predicted"/>
<accession>A0A2L1UY87</accession>
<evidence type="ECO:0000313" key="2">
    <source>
        <dbReference type="Proteomes" id="UP000239197"/>
    </source>
</evidence>
<keyword evidence="1" id="KW-0614">Plasmid</keyword>
<dbReference type="EMBL" id="CP019063">
    <property type="protein sequence ID" value="AVF37877.1"/>
    <property type="molecule type" value="Genomic_DNA"/>
</dbReference>
<reference evidence="2" key="1">
    <citation type="submission" date="2017-01" db="EMBL/GenBank/DDBJ databases">
        <title>Genome sequence of Rouxiella sp. ERMR1:05.</title>
        <authorList>
            <person name="Kumar R."/>
            <person name="Singh D."/>
            <person name="Kumar S."/>
        </authorList>
    </citation>
    <scope>NUCLEOTIDE SEQUENCE [LARGE SCALE GENOMIC DNA]</scope>
    <source>
        <strain evidence="2">ERMR1:05</strain>
        <plasmid evidence="2">unnamed1</plasmid>
    </source>
</reference>
<geneLocation type="plasmid" evidence="1 2">
    <name>unnamed1</name>
</geneLocation>
<protein>
    <submittedName>
        <fullName evidence="1">Uncharacterized protein</fullName>
    </submittedName>
</protein>
<evidence type="ECO:0000313" key="1">
    <source>
        <dbReference type="EMBL" id="AVF37877.1"/>
    </source>
</evidence>
<sequence>MMTGNTLALNLSCCGFIMMVKEAIHRKTLHVFTGLICKEIIHRKKLYIDHEKDPHPAGRISTWDRKFIHKTAYTALINIRKNHP</sequence>
<organism evidence="1 2">
    <name type="scientific">Rahnella sikkimica</name>
    <dbReference type="NCBI Taxonomy" id="1805933"/>
    <lineage>
        <taxon>Bacteria</taxon>
        <taxon>Pseudomonadati</taxon>
        <taxon>Pseudomonadota</taxon>
        <taxon>Gammaproteobacteria</taxon>
        <taxon>Enterobacterales</taxon>
        <taxon>Yersiniaceae</taxon>
        <taxon>Rahnella</taxon>
    </lineage>
</organism>
<dbReference type="Proteomes" id="UP000239197">
    <property type="component" value="Plasmid unnamed1"/>
</dbReference>
<name>A0A2L1UY87_9GAMM</name>
<dbReference type="AlphaFoldDB" id="A0A2L1UY87"/>
<keyword evidence="2" id="KW-1185">Reference proteome</keyword>
<dbReference type="KEGG" id="rox:BV494_23640"/>